<dbReference type="RefSeq" id="WP_090853730.1">
    <property type="nucleotide sequence ID" value="NZ_FMZM01000004.1"/>
</dbReference>
<keyword evidence="4" id="KW-1185">Reference proteome</keyword>
<protein>
    <submittedName>
        <fullName evidence="3">NAD(P)-dependent dehydrogenase, short-chain alcohol dehydrogenase family</fullName>
    </submittedName>
</protein>
<evidence type="ECO:0000256" key="2">
    <source>
        <dbReference type="ARBA" id="ARBA00023002"/>
    </source>
</evidence>
<dbReference type="InterPro" id="IPR036291">
    <property type="entry name" value="NAD(P)-bd_dom_sf"/>
</dbReference>
<comment type="similarity">
    <text evidence="1">Belongs to the short-chain dehydrogenases/reductases (SDR) family.</text>
</comment>
<proteinExistence type="inferred from homology"/>
<accession>A0A1G6PPY7</accession>
<dbReference type="PANTHER" id="PTHR42760:SF40">
    <property type="entry name" value="3-OXOACYL-[ACYL-CARRIER-PROTEIN] REDUCTASE, CHLOROPLASTIC"/>
    <property type="match status" value="1"/>
</dbReference>
<dbReference type="AlphaFoldDB" id="A0A1G6PPY7"/>
<organism evidence="3 4">
    <name type="scientific">Nocardioides lianchengensis</name>
    <dbReference type="NCBI Taxonomy" id="1045774"/>
    <lineage>
        <taxon>Bacteria</taxon>
        <taxon>Bacillati</taxon>
        <taxon>Actinomycetota</taxon>
        <taxon>Actinomycetes</taxon>
        <taxon>Propionibacteriales</taxon>
        <taxon>Nocardioidaceae</taxon>
        <taxon>Nocardioides</taxon>
    </lineage>
</organism>
<dbReference type="FunFam" id="3.40.50.720:FF:000084">
    <property type="entry name" value="Short-chain dehydrogenase reductase"/>
    <property type="match status" value="1"/>
</dbReference>
<dbReference type="PRINTS" id="PR00080">
    <property type="entry name" value="SDRFAMILY"/>
</dbReference>
<evidence type="ECO:0000313" key="3">
    <source>
        <dbReference type="EMBL" id="SDC81435.1"/>
    </source>
</evidence>
<dbReference type="Pfam" id="PF13561">
    <property type="entry name" value="adh_short_C2"/>
    <property type="match status" value="1"/>
</dbReference>
<dbReference type="Proteomes" id="UP000199034">
    <property type="component" value="Unassembled WGS sequence"/>
</dbReference>
<dbReference type="GO" id="GO:0030497">
    <property type="term" value="P:fatty acid elongation"/>
    <property type="evidence" value="ECO:0007669"/>
    <property type="project" value="TreeGrafter"/>
</dbReference>
<dbReference type="EMBL" id="FMZM01000004">
    <property type="protein sequence ID" value="SDC81435.1"/>
    <property type="molecule type" value="Genomic_DNA"/>
</dbReference>
<sequence length="268" mass="28181">MSPRVSVVTGGARGIGGAVTRRLAGRGDLVVLVDVDGPAAEVTAAEVEAAGGRCRTVVGDVTEDATVERLVGEVHELGRLDVLVNNVGDFRPASRTFLHSTREQRRRLHDLNLGHVLEVTHALLPVMVEQGSGAVVNNATVEAFRGIPGHAAYSAFNAGVVAFTRSLAVEAGPYGVRVNAVAPDLADTDQTPAAAMLRGRDPASVPWWVPLGRFGRPDDYAGVVDFLASDDARFVTGQTVAVDGGTLAASGWYRRADGKGWTNLPDRP</sequence>
<dbReference type="OrthoDB" id="4350228at2"/>
<gene>
    <name evidence="3" type="ORF">SAMN05421872_10479</name>
</gene>
<evidence type="ECO:0000256" key="1">
    <source>
        <dbReference type="ARBA" id="ARBA00006484"/>
    </source>
</evidence>
<dbReference type="GO" id="GO:0016616">
    <property type="term" value="F:oxidoreductase activity, acting on the CH-OH group of donors, NAD or NADP as acceptor"/>
    <property type="evidence" value="ECO:0007669"/>
    <property type="project" value="TreeGrafter"/>
</dbReference>
<dbReference type="SUPFAM" id="SSF51735">
    <property type="entry name" value="NAD(P)-binding Rossmann-fold domains"/>
    <property type="match status" value="1"/>
</dbReference>
<dbReference type="PANTHER" id="PTHR42760">
    <property type="entry name" value="SHORT-CHAIN DEHYDROGENASES/REDUCTASES FAMILY MEMBER"/>
    <property type="match status" value="1"/>
</dbReference>
<keyword evidence="2" id="KW-0560">Oxidoreductase</keyword>
<evidence type="ECO:0000313" key="4">
    <source>
        <dbReference type="Proteomes" id="UP000199034"/>
    </source>
</evidence>
<name>A0A1G6PPY7_9ACTN</name>
<reference evidence="3 4" key="1">
    <citation type="submission" date="2016-10" db="EMBL/GenBank/DDBJ databases">
        <authorList>
            <person name="de Groot N.N."/>
        </authorList>
    </citation>
    <scope>NUCLEOTIDE SEQUENCE [LARGE SCALE GENOMIC DNA]</scope>
    <source>
        <strain evidence="3 4">CGMCC 4.6858</strain>
    </source>
</reference>
<dbReference type="PRINTS" id="PR00081">
    <property type="entry name" value="GDHRDH"/>
</dbReference>
<dbReference type="Gene3D" id="3.40.50.720">
    <property type="entry name" value="NAD(P)-binding Rossmann-like Domain"/>
    <property type="match status" value="1"/>
</dbReference>
<dbReference type="InterPro" id="IPR002347">
    <property type="entry name" value="SDR_fam"/>
</dbReference>
<dbReference type="STRING" id="1045774.SAMN05421872_10479"/>